<name>A0A0F9QPN7_9ZZZZ</name>
<comment type="caution">
    <text evidence="1">The sequence shown here is derived from an EMBL/GenBank/DDBJ whole genome shotgun (WGS) entry which is preliminary data.</text>
</comment>
<gene>
    <name evidence="1" type="ORF">LCGC14_0748160</name>
</gene>
<sequence>MSTKDYKEALAEVMSNADEREAFAQILVEFLQPNHLTTEIVGQILNTRSLEAGDLLVHKVRKGIEVRTLVPGAVHLASEITISDRINFILDGADVKVTYNEWELERGEIGTVESITAEMSAKLSDFHINKVYTALSSVWDASNTPDNYATISSADWYAGGETAEAAVRAGIDRLNQTTAGAKVVIGAREVMTPTTLFSAFWADYASTAGLHAPDELLMRIFQDGWLGRYYGVPFIAVQQTWDNPEDYNPMVPTDKVLFVGEEAGTFITYGDVLQKQWVDMQPTPPQWYLEYYQQFGMIIDNAQGIYVLEITA</sequence>
<dbReference type="AlphaFoldDB" id="A0A0F9QPN7"/>
<protein>
    <submittedName>
        <fullName evidence="1">Uncharacterized protein</fullName>
    </submittedName>
</protein>
<organism evidence="1">
    <name type="scientific">marine sediment metagenome</name>
    <dbReference type="NCBI Taxonomy" id="412755"/>
    <lineage>
        <taxon>unclassified sequences</taxon>
        <taxon>metagenomes</taxon>
        <taxon>ecological metagenomes</taxon>
    </lineage>
</organism>
<reference evidence="1" key="1">
    <citation type="journal article" date="2015" name="Nature">
        <title>Complex archaea that bridge the gap between prokaryotes and eukaryotes.</title>
        <authorList>
            <person name="Spang A."/>
            <person name="Saw J.H."/>
            <person name="Jorgensen S.L."/>
            <person name="Zaremba-Niedzwiedzka K."/>
            <person name="Martijn J."/>
            <person name="Lind A.E."/>
            <person name="van Eijk R."/>
            <person name="Schleper C."/>
            <person name="Guy L."/>
            <person name="Ettema T.J."/>
        </authorList>
    </citation>
    <scope>NUCLEOTIDE SEQUENCE</scope>
</reference>
<accession>A0A0F9QPN7</accession>
<proteinExistence type="predicted"/>
<evidence type="ECO:0000313" key="1">
    <source>
        <dbReference type="EMBL" id="KKN38972.1"/>
    </source>
</evidence>
<dbReference type="EMBL" id="LAZR01001791">
    <property type="protein sequence ID" value="KKN38972.1"/>
    <property type="molecule type" value="Genomic_DNA"/>
</dbReference>